<accession>A0A934KAS7</accession>
<name>A0A934KAS7_9BACT</name>
<dbReference type="RefSeq" id="WP_338203406.1">
    <property type="nucleotide sequence ID" value="NZ_JAEKNR010000173.1"/>
</dbReference>
<sequence length="478" mass="51369">MRGIKLLLGRQLILQVVTSVAGVILARLLAPAEFGVFIIATFVVQLFALIGDCGLAPTLIQRRQEPNDLDLRVAFTLQQALTTVIVVALVAGAPFLTRLYPHSPDGMLWLIRALAFTLYLTAWRSMGTLQLERGLRYGPLAWIEVVEAISYQLVAVSLAAAGFGIWALVWATLLRGVLGTVLAYLVAPWPLRPAFDRQRARLILGSGLRFQAQTVLNQCAGWVTPVLAGGVGGPQAVGLLGWAASNGRKPLLLVDNVMRVAFPHISRLQHDTPEVERILRRYLTYLLLAAGLWLAAVLVAAPPLVRLIYTEKWEPGLPALALYSLALVPDVFSWTLSMALNGLGRIGYVTTVTGARNLLFIATTIPLLLRFGYNGVPAAYLLAGLVSIPLYVSGYGRGAARRLLLPLAWILAPLCAGVAAGMLTGLLHLDGLERAATALLAMLVAFGTATWLLCPPELLPLVRSAGRVPAPPVPVGRP</sequence>
<comment type="subcellular location">
    <subcellularLocation>
        <location evidence="1">Cell membrane</location>
        <topology evidence="1">Multi-pass membrane protein</topology>
    </subcellularLocation>
</comment>
<keyword evidence="5 7" id="KW-1133">Transmembrane helix</keyword>
<feature type="transmembrane region" description="Helical" evidence="7">
    <location>
        <begin position="12"/>
        <end position="30"/>
    </location>
</feature>
<evidence type="ECO:0000313" key="8">
    <source>
        <dbReference type="EMBL" id="MBJ7599791.1"/>
    </source>
</evidence>
<keyword evidence="9" id="KW-1185">Reference proteome</keyword>
<evidence type="ECO:0000256" key="6">
    <source>
        <dbReference type="ARBA" id="ARBA00023136"/>
    </source>
</evidence>
<dbReference type="Pfam" id="PF13440">
    <property type="entry name" value="Polysacc_synt_3"/>
    <property type="match status" value="1"/>
</dbReference>
<comment type="similarity">
    <text evidence="2">Belongs to the polysaccharide synthase family.</text>
</comment>
<dbReference type="PANTHER" id="PTHR30250">
    <property type="entry name" value="PST FAMILY PREDICTED COLANIC ACID TRANSPORTER"/>
    <property type="match status" value="1"/>
</dbReference>
<feature type="transmembrane region" description="Helical" evidence="7">
    <location>
        <begin position="403"/>
        <end position="429"/>
    </location>
</feature>
<feature type="transmembrane region" description="Helical" evidence="7">
    <location>
        <begin position="173"/>
        <end position="191"/>
    </location>
</feature>
<dbReference type="Proteomes" id="UP000612893">
    <property type="component" value="Unassembled WGS sequence"/>
</dbReference>
<evidence type="ECO:0000256" key="5">
    <source>
        <dbReference type="ARBA" id="ARBA00022989"/>
    </source>
</evidence>
<feature type="transmembrane region" description="Helical" evidence="7">
    <location>
        <begin position="106"/>
        <end position="124"/>
    </location>
</feature>
<feature type="transmembrane region" description="Helical" evidence="7">
    <location>
        <begin position="379"/>
        <end position="396"/>
    </location>
</feature>
<feature type="transmembrane region" description="Helical" evidence="7">
    <location>
        <begin position="435"/>
        <end position="454"/>
    </location>
</feature>
<protein>
    <submittedName>
        <fullName evidence="8">Oligosaccharide flippase family protein</fullName>
    </submittedName>
</protein>
<evidence type="ECO:0000256" key="4">
    <source>
        <dbReference type="ARBA" id="ARBA00022692"/>
    </source>
</evidence>
<evidence type="ECO:0000256" key="2">
    <source>
        <dbReference type="ARBA" id="ARBA00007430"/>
    </source>
</evidence>
<dbReference type="EMBL" id="JAEKNR010000173">
    <property type="protein sequence ID" value="MBJ7599791.1"/>
    <property type="molecule type" value="Genomic_DNA"/>
</dbReference>
<dbReference type="PANTHER" id="PTHR30250:SF10">
    <property type="entry name" value="LIPOPOLYSACCHARIDE BIOSYNTHESIS PROTEIN WZXC"/>
    <property type="match status" value="1"/>
</dbReference>
<evidence type="ECO:0000256" key="1">
    <source>
        <dbReference type="ARBA" id="ARBA00004651"/>
    </source>
</evidence>
<feature type="transmembrane region" description="Helical" evidence="7">
    <location>
        <begin position="355"/>
        <end position="373"/>
    </location>
</feature>
<keyword evidence="6 7" id="KW-0472">Membrane</keyword>
<keyword evidence="3" id="KW-1003">Cell membrane</keyword>
<feature type="transmembrane region" description="Helical" evidence="7">
    <location>
        <begin position="282"/>
        <end position="301"/>
    </location>
</feature>
<gene>
    <name evidence="8" type="ORF">JF922_17150</name>
</gene>
<evidence type="ECO:0000256" key="3">
    <source>
        <dbReference type="ARBA" id="ARBA00022475"/>
    </source>
</evidence>
<feature type="transmembrane region" description="Helical" evidence="7">
    <location>
        <begin position="321"/>
        <end position="343"/>
    </location>
</feature>
<dbReference type="InterPro" id="IPR050833">
    <property type="entry name" value="Poly_Biosynth_Transport"/>
</dbReference>
<proteinExistence type="inferred from homology"/>
<feature type="transmembrane region" description="Helical" evidence="7">
    <location>
        <begin position="80"/>
        <end position="100"/>
    </location>
</feature>
<comment type="caution">
    <text evidence="8">The sequence shown here is derived from an EMBL/GenBank/DDBJ whole genome shotgun (WGS) entry which is preliminary data.</text>
</comment>
<reference evidence="8" key="1">
    <citation type="submission" date="2020-10" db="EMBL/GenBank/DDBJ databases">
        <title>Ca. Dormibacterota MAGs.</title>
        <authorList>
            <person name="Montgomery K."/>
        </authorList>
    </citation>
    <scope>NUCLEOTIDE SEQUENCE [LARGE SCALE GENOMIC DNA]</scope>
    <source>
        <strain evidence="8">SC8812_S17_10</strain>
    </source>
</reference>
<keyword evidence="4 7" id="KW-0812">Transmembrane</keyword>
<feature type="transmembrane region" description="Helical" evidence="7">
    <location>
        <begin position="145"/>
        <end position="167"/>
    </location>
</feature>
<evidence type="ECO:0000256" key="7">
    <source>
        <dbReference type="SAM" id="Phobius"/>
    </source>
</evidence>
<feature type="transmembrane region" description="Helical" evidence="7">
    <location>
        <begin position="36"/>
        <end position="60"/>
    </location>
</feature>
<organism evidence="8 9">
    <name type="scientific">Candidatus Nephthysia bennettiae</name>
    <dbReference type="NCBI Taxonomy" id="3127016"/>
    <lineage>
        <taxon>Bacteria</taxon>
        <taxon>Bacillati</taxon>
        <taxon>Candidatus Dormiibacterota</taxon>
        <taxon>Candidatus Dormibacteria</taxon>
        <taxon>Candidatus Dormibacterales</taxon>
        <taxon>Candidatus Dormibacteraceae</taxon>
        <taxon>Candidatus Nephthysia</taxon>
    </lineage>
</organism>
<evidence type="ECO:0000313" key="9">
    <source>
        <dbReference type="Proteomes" id="UP000612893"/>
    </source>
</evidence>
<dbReference type="AlphaFoldDB" id="A0A934KAS7"/>
<dbReference type="GO" id="GO:0005886">
    <property type="term" value="C:plasma membrane"/>
    <property type="evidence" value="ECO:0007669"/>
    <property type="project" value="UniProtKB-SubCell"/>
</dbReference>